<dbReference type="Gene3D" id="2.130.10.10">
    <property type="entry name" value="YVTN repeat-like/Quinoprotein amine dehydrogenase"/>
    <property type="match status" value="5"/>
</dbReference>
<gene>
    <name evidence="6" type="ORF">EMPS_07625</name>
</gene>
<dbReference type="Gene3D" id="2.160.20.80">
    <property type="entry name" value="E3 ubiquitin-protein ligase SopA"/>
    <property type="match status" value="1"/>
</dbReference>
<protein>
    <recommendedName>
        <fullName evidence="5">Arm-like repeat domain-containing protein</fullName>
    </recommendedName>
</protein>
<dbReference type="PRINTS" id="PR00320">
    <property type="entry name" value="GPROTEINBRPT"/>
</dbReference>
<dbReference type="PROSITE" id="PS50294">
    <property type="entry name" value="WD_REPEATS_REGION"/>
    <property type="match status" value="10"/>
</dbReference>
<feature type="region of interest" description="Disordered" evidence="4">
    <location>
        <begin position="40"/>
        <end position="92"/>
    </location>
</feature>
<dbReference type="PROSITE" id="PS00678">
    <property type="entry name" value="WD_REPEATS_1"/>
    <property type="match status" value="8"/>
</dbReference>
<evidence type="ECO:0000259" key="5">
    <source>
        <dbReference type="Pfam" id="PF23948"/>
    </source>
</evidence>
<dbReference type="PANTHER" id="PTHR19879">
    <property type="entry name" value="TRANSCRIPTION INITIATION FACTOR TFIID"/>
    <property type="match status" value="1"/>
</dbReference>
<dbReference type="PROSITE" id="PS50082">
    <property type="entry name" value="WD_REPEATS_2"/>
    <property type="match status" value="11"/>
</dbReference>
<dbReference type="SMART" id="SM00320">
    <property type="entry name" value="WD40"/>
    <property type="match status" value="14"/>
</dbReference>
<evidence type="ECO:0000313" key="7">
    <source>
        <dbReference type="Proteomes" id="UP000827284"/>
    </source>
</evidence>
<dbReference type="PROSITE" id="PS00675">
    <property type="entry name" value="SIGMA54_INTERACT_1"/>
    <property type="match status" value="1"/>
</dbReference>
<dbReference type="InterPro" id="IPR036322">
    <property type="entry name" value="WD40_repeat_dom_sf"/>
</dbReference>
<evidence type="ECO:0000256" key="4">
    <source>
        <dbReference type="SAM" id="MobiDB-lite"/>
    </source>
</evidence>
<feature type="repeat" description="WD" evidence="3">
    <location>
        <begin position="1505"/>
        <end position="1546"/>
    </location>
</feature>
<dbReference type="InterPro" id="IPR001646">
    <property type="entry name" value="5peptide_repeat"/>
</dbReference>
<feature type="repeat" description="WD" evidence="3">
    <location>
        <begin position="1421"/>
        <end position="1462"/>
    </location>
</feature>
<name>A0A9P3HER5_9FUNG</name>
<evidence type="ECO:0000313" key="6">
    <source>
        <dbReference type="EMBL" id="GJJ75267.1"/>
    </source>
</evidence>
<feature type="repeat" description="WD" evidence="3">
    <location>
        <begin position="1546"/>
        <end position="1587"/>
    </location>
</feature>
<comment type="caution">
    <text evidence="6">The sequence shown here is derived from an EMBL/GenBank/DDBJ whole genome shotgun (WGS) entry which is preliminary data.</text>
</comment>
<reference evidence="6" key="2">
    <citation type="journal article" date="2022" name="Microbiol. Resour. Announc.">
        <title>Whole-Genome Sequence of Entomortierella parvispora E1425, a Mucoromycotan Fungus Associated with Burkholderiaceae-Related Endosymbiotic Bacteria.</title>
        <authorList>
            <person name="Herlambang A."/>
            <person name="Guo Y."/>
            <person name="Takashima Y."/>
            <person name="Narisawa K."/>
            <person name="Ohta H."/>
            <person name="Nishizawa T."/>
        </authorList>
    </citation>
    <scope>NUCLEOTIDE SEQUENCE</scope>
    <source>
        <strain evidence="6">E1425</strain>
    </source>
</reference>
<feature type="repeat" description="WD" evidence="3">
    <location>
        <begin position="1630"/>
        <end position="1671"/>
    </location>
</feature>
<proteinExistence type="predicted"/>
<feature type="repeat" description="WD" evidence="3">
    <location>
        <begin position="1379"/>
        <end position="1420"/>
    </location>
</feature>
<dbReference type="Proteomes" id="UP000827284">
    <property type="component" value="Unassembled WGS sequence"/>
</dbReference>
<dbReference type="SUPFAM" id="SSF50978">
    <property type="entry name" value="WD40 repeat-like"/>
    <property type="match status" value="2"/>
</dbReference>
<dbReference type="Gene3D" id="3.40.50.300">
    <property type="entry name" value="P-loop containing nucleotide triphosphate hydrolases"/>
    <property type="match status" value="1"/>
</dbReference>
<dbReference type="InterPro" id="IPR020472">
    <property type="entry name" value="WD40_PAC1"/>
</dbReference>
<evidence type="ECO:0000256" key="1">
    <source>
        <dbReference type="ARBA" id="ARBA00022574"/>
    </source>
</evidence>
<dbReference type="CDD" id="cd00200">
    <property type="entry name" value="WD40"/>
    <property type="match status" value="2"/>
</dbReference>
<dbReference type="InterPro" id="IPR025662">
    <property type="entry name" value="Sigma_54_int_dom_ATP-bd_1"/>
</dbReference>
<feature type="repeat" description="WD" evidence="3">
    <location>
        <begin position="1295"/>
        <end position="1336"/>
    </location>
</feature>
<feature type="compositionally biased region" description="Low complexity" evidence="4">
    <location>
        <begin position="63"/>
        <end position="89"/>
    </location>
</feature>
<feature type="repeat" description="WD" evidence="3">
    <location>
        <begin position="1212"/>
        <end position="1253"/>
    </location>
</feature>
<keyword evidence="1 3" id="KW-0853">WD repeat</keyword>
<feature type="repeat" description="WD" evidence="3">
    <location>
        <begin position="1588"/>
        <end position="1629"/>
    </location>
</feature>
<dbReference type="OrthoDB" id="2343029at2759"/>
<dbReference type="EMBL" id="BQFW01000010">
    <property type="protein sequence ID" value="GJJ75267.1"/>
    <property type="molecule type" value="Genomic_DNA"/>
</dbReference>
<keyword evidence="7" id="KW-1185">Reference proteome</keyword>
<feature type="repeat" description="WD" evidence="3">
    <location>
        <begin position="1463"/>
        <end position="1504"/>
    </location>
</feature>
<evidence type="ECO:0000256" key="3">
    <source>
        <dbReference type="PROSITE-ProRule" id="PRU00221"/>
    </source>
</evidence>
<feature type="repeat" description="WD" evidence="3">
    <location>
        <begin position="1337"/>
        <end position="1378"/>
    </location>
</feature>
<sequence length="1761" mass="194821">MTKSPSLTKPHAWDSSASASKKSLASALSGIIKLPISVGAPHAVSKSGTPPSTLTVPKTRPKSTPASTATGGSTSSSSPSTSFGVPSPSRDISNTEYSPPVIWNVKTVPSNIFSANASKIKEGTPLPKAGGRIETTAQLVACAKLLAWTAGRTSDSASADIDTSMDEPASSHKWIQEMEGRVLEKGYIQQLMNRMVDTFIALPSKPLDAIREIILLGPVLGKDLYRALINRFLFELEKDTDPNIHLVEGLISLVECAPPLHLQANVLTKIFHTVRDHLRTQRDTEYIIHLTTAISKVLVIMVESGVNMNREREHQPLLEILSNLRKHADPMVKYQVEYAYRTLRLVPDDETVRQGVTRNVIGLLEGLLRGSAAIQLDFSGIPEAARAIAVSGRGLVKCLQQNFASEDSNPWIHDVWKAEAMAIEGRLVEFNQLINNSACRHDSFFQWGVCTILGTIAVDPLWDVTPRREAVEFLGELFKSNSASDHDLDVCRWILTLLRHISELPNTGPSSNLNSDMVQQRARDRVSECEYAGLGREQRLRQPCVAINCHCLATSSSLLRGAHDNPDLELILERLRYHRLEAYSRHTVYIPTMSKSNLQALDENPKPLLERVHQFLGGNGLVMLILGDSGTGKSTFNSILEQDLWNSYRQGGRIPLLIDLKAVRHSEDNLTEQHLKSLKVFSESNMADLRTREFILICDGYDESQSRSNLYTNSRFSELNQWRTKMIVSCRTQYLSPEYRSYFTPQQDALACYGLSSTELLTEAFIAPLNDDQIEEYISKYTENTETNGNRARWTKDQYLERLKKITHVMDLIKNPFMLSMILEILPVVAGTTSQMTRVELYDEFVGLHYRNEQKRLIERRSRIKMDSNRLAVFQEIEGPNFIERGIDFSKRLANAIFDKQDGNNSVEYWSIADKESWKRDFFGIEPRTQLLMEACQLIRRTCTPDNPDQTSGKGYSTGSMDTFKFSHSSILEYFYALSIYDPKKGLPLFHSTDHSSHAADSVSSSDHPLSRQTLSKKPAILQFLAERVRCDIKFKGHLDELIQRSKFEPSFRHASSNAITILVRAGKQFNGADLRGIRVPGADLSGGNFDSAKLQNADLSNTVLRNVWLHQANLSHSTMDGVTFGEYPCLKVLRVVQYCVFSPDGKHLDVGLKSGQSLKYDTATWMKEVLPWNTSDFTAIAHSPNDHQTASASGHTVELWDAQTRAVHFSLNGHNARVTSLAYSPNGCRIASGSEDKNVRLWNTQTGLPVSSFDASSFVSSVAYSPSGCQIASGCYDWLVRLWDTKTEDLTFSLKGHSERVTSVAYSPIGHQIASGSYDKTVRLWNAQTGAFILALSGHTGRVTSVAYSPNGHQIASGSTDKTVRLWDAQTGTPLSTLSGHTNGITSVSYSPCGRLIASGSFDWTVRLWDAHTSALASSTNGHTHSVASLAFSPNSLQIASGSWDNSIRLWNAKTGEQISLMRGHDHKVTSVAYSPSGHQLASGSYDKTVRLWDAHTGAFISSLEGHLDKVTSVAISPSGHQIASGSWDQTVRLWNPKTGAFISLSDHTNSVMSVAYSPNGLQIASSSADNTVRLWDAEAGTLAFTLEGHTNRVTSVSYSPSGHHIASGSYDTTVIIWDTRIGTIVSSLRGHTWHVTSVAYSPNDLWIASGSEDKTVRLWDANSGECLLVLDSDLQDIVYSVAWKHTGDDMGLVVGDGARSINSWKVVHDGEQAEVRLNWRSTPDTLVLSNAIINDVRNLSRTNLRLLKQRSAVGRSQSS</sequence>
<organism evidence="6 7">
    <name type="scientific">Entomortierella parvispora</name>
    <dbReference type="NCBI Taxonomy" id="205924"/>
    <lineage>
        <taxon>Eukaryota</taxon>
        <taxon>Fungi</taxon>
        <taxon>Fungi incertae sedis</taxon>
        <taxon>Mucoromycota</taxon>
        <taxon>Mortierellomycotina</taxon>
        <taxon>Mortierellomycetes</taxon>
        <taxon>Mortierellales</taxon>
        <taxon>Mortierellaceae</taxon>
        <taxon>Entomortierella</taxon>
    </lineage>
</organism>
<dbReference type="Pfam" id="PF00400">
    <property type="entry name" value="WD40"/>
    <property type="match status" value="11"/>
</dbReference>
<evidence type="ECO:0000256" key="2">
    <source>
        <dbReference type="ARBA" id="ARBA00022737"/>
    </source>
</evidence>
<keyword evidence="2" id="KW-0677">Repeat</keyword>
<dbReference type="PANTHER" id="PTHR19879:SF9">
    <property type="entry name" value="TRANSCRIPTION INITIATION FACTOR TFIID SUBUNIT 5"/>
    <property type="match status" value="1"/>
</dbReference>
<dbReference type="Pfam" id="PF23948">
    <property type="entry name" value="ARM_5"/>
    <property type="match status" value="1"/>
</dbReference>
<dbReference type="SUPFAM" id="SSF141571">
    <property type="entry name" value="Pentapeptide repeat-like"/>
    <property type="match status" value="1"/>
</dbReference>
<feature type="domain" description="Arm-like repeat" evidence="5">
    <location>
        <begin position="184"/>
        <end position="501"/>
    </location>
</feature>
<dbReference type="InterPro" id="IPR027417">
    <property type="entry name" value="P-loop_NTPase"/>
</dbReference>
<reference evidence="6" key="1">
    <citation type="submission" date="2021-11" db="EMBL/GenBank/DDBJ databases">
        <authorList>
            <person name="Herlambang A."/>
            <person name="Guo Y."/>
            <person name="Takashima Y."/>
            <person name="Nishizawa T."/>
        </authorList>
    </citation>
    <scope>NUCLEOTIDE SEQUENCE</scope>
    <source>
        <strain evidence="6">E1425</strain>
    </source>
</reference>
<dbReference type="SUPFAM" id="SSF48371">
    <property type="entry name" value="ARM repeat"/>
    <property type="match status" value="1"/>
</dbReference>
<feature type="repeat" description="WD" evidence="3">
    <location>
        <begin position="1260"/>
        <end position="1294"/>
    </location>
</feature>
<dbReference type="InterPro" id="IPR016024">
    <property type="entry name" value="ARM-type_fold"/>
</dbReference>
<dbReference type="InterPro" id="IPR015943">
    <property type="entry name" value="WD40/YVTN_repeat-like_dom_sf"/>
</dbReference>
<feature type="compositionally biased region" description="Polar residues" evidence="4">
    <location>
        <begin position="46"/>
        <end position="56"/>
    </location>
</feature>
<dbReference type="Pfam" id="PF00805">
    <property type="entry name" value="Pentapeptide"/>
    <property type="match status" value="1"/>
</dbReference>
<dbReference type="InterPro" id="IPR056251">
    <property type="entry name" value="Arm_rpt_dom"/>
</dbReference>
<accession>A0A9P3HER5</accession>
<dbReference type="InterPro" id="IPR019775">
    <property type="entry name" value="WD40_repeat_CS"/>
</dbReference>
<dbReference type="InterPro" id="IPR001680">
    <property type="entry name" value="WD40_rpt"/>
</dbReference>